<dbReference type="InterPro" id="IPR016187">
    <property type="entry name" value="CTDL_fold"/>
</dbReference>
<accession>A0ABD2PJC1</accession>
<keyword evidence="4" id="KW-1185">Reference proteome</keyword>
<sequence>MKFVGIILCVSTFVLLTEACKYKFTYCNASADCCDSEAGTLCRRGQCIPAEYLVGYTPLDIGQPCIVHEDCTSGLCHADICVNATVTTAVINPMTYLASHAYKFFTSASSMNWHQAHVFCHNNHGHLYVPTKGDVWNFSNHSRHYWIDAQFVEKSNQWSTAEGKDVTEILRHMWVHGTYPQFGCAVLRAEEGLSASRNCSELIFMGKDLHPACVNNEEDQRSIFAQIVGYITGFFSHLRG</sequence>
<dbReference type="EMBL" id="JBJKFK010008360">
    <property type="protein sequence ID" value="KAL3307093.1"/>
    <property type="molecule type" value="Genomic_DNA"/>
</dbReference>
<comment type="caution">
    <text evidence="3">The sequence shown here is derived from an EMBL/GenBank/DDBJ whole genome shotgun (WGS) entry which is preliminary data.</text>
</comment>
<dbReference type="InterPro" id="IPR016186">
    <property type="entry name" value="C-type_lectin-like/link_sf"/>
</dbReference>
<feature type="chain" id="PRO_5044883093" description="C-type lectin domain-containing protein" evidence="1">
    <location>
        <begin position="20"/>
        <end position="240"/>
    </location>
</feature>
<protein>
    <recommendedName>
        <fullName evidence="2">C-type lectin domain-containing protein</fullName>
    </recommendedName>
</protein>
<dbReference type="Proteomes" id="UP001626550">
    <property type="component" value="Unassembled WGS sequence"/>
</dbReference>
<keyword evidence="1" id="KW-0732">Signal</keyword>
<proteinExistence type="predicted"/>
<name>A0ABD2PJC1_9PLAT</name>
<evidence type="ECO:0000313" key="4">
    <source>
        <dbReference type="Proteomes" id="UP001626550"/>
    </source>
</evidence>
<organism evidence="3 4">
    <name type="scientific">Cichlidogyrus casuarinus</name>
    <dbReference type="NCBI Taxonomy" id="1844966"/>
    <lineage>
        <taxon>Eukaryota</taxon>
        <taxon>Metazoa</taxon>
        <taxon>Spiralia</taxon>
        <taxon>Lophotrochozoa</taxon>
        <taxon>Platyhelminthes</taxon>
        <taxon>Monogenea</taxon>
        <taxon>Monopisthocotylea</taxon>
        <taxon>Dactylogyridea</taxon>
        <taxon>Ancyrocephalidae</taxon>
        <taxon>Cichlidogyrus</taxon>
    </lineage>
</organism>
<dbReference type="Pfam" id="PF00059">
    <property type="entry name" value="Lectin_C"/>
    <property type="match status" value="1"/>
</dbReference>
<evidence type="ECO:0000313" key="3">
    <source>
        <dbReference type="EMBL" id="KAL3307093.1"/>
    </source>
</evidence>
<evidence type="ECO:0000256" key="1">
    <source>
        <dbReference type="SAM" id="SignalP"/>
    </source>
</evidence>
<feature type="domain" description="C-type lectin" evidence="2">
    <location>
        <begin position="110"/>
        <end position="201"/>
    </location>
</feature>
<reference evidence="3 4" key="1">
    <citation type="submission" date="2024-11" db="EMBL/GenBank/DDBJ databases">
        <title>Adaptive evolution of stress response genes in parasites aligns with host niche diversity.</title>
        <authorList>
            <person name="Hahn C."/>
            <person name="Resl P."/>
        </authorList>
    </citation>
    <scope>NUCLEOTIDE SEQUENCE [LARGE SCALE GENOMIC DNA]</scope>
    <source>
        <strain evidence="3">EGGRZ-B1_66</strain>
        <tissue evidence="3">Body</tissue>
    </source>
</reference>
<dbReference type="CDD" id="cd00037">
    <property type="entry name" value="CLECT"/>
    <property type="match status" value="1"/>
</dbReference>
<dbReference type="AlphaFoldDB" id="A0ABD2PJC1"/>
<evidence type="ECO:0000259" key="2">
    <source>
        <dbReference type="Pfam" id="PF00059"/>
    </source>
</evidence>
<dbReference type="SUPFAM" id="SSF56436">
    <property type="entry name" value="C-type lectin-like"/>
    <property type="match status" value="1"/>
</dbReference>
<feature type="signal peptide" evidence="1">
    <location>
        <begin position="1"/>
        <end position="19"/>
    </location>
</feature>
<dbReference type="Gene3D" id="3.10.100.10">
    <property type="entry name" value="Mannose-Binding Protein A, subunit A"/>
    <property type="match status" value="1"/>
</dbReference>
<dbReference type="InterPro" id="IPR001304">
    <property type="entry name" value="C-type_lectin-like"/>
</dbReference>
<gene>
    <name evidence="3" type="ORF">Ciccas_014402</name>
</gene>